<gene>
    <name evidence="3" type="ORF">ONB1V03_LOCUS9822</name>
</gene>
<organism evidence="3">
    <name type="scientific">Oppiella nova</name>
    <dbReference type="NCBI Taxonomy" id="334625"/>
    <lineage>
        <taxon>Eukaryota</taxon>
        <taxon>Metazoa</taxon>
        <taxon>Ecdysozoa</taxon>
        <taxon>Arthropoda</taxon>
        <taxon>Chelicerata</taxon>
        <taxon>Arachnida</taxon>
        <taxon>Acari</taxon>
        <taxon>Acariformes</taxon>
        <taxon>Sarcoptiformes</taxon>
        <taxon>Oribatida</taxon>
        <taxon>Brachypylina</taxon>
        <taxon>Oppioidea</taxon>
        <taxon>Oppiidae</taxon>
        <taxon>Oppiella</taxon>
    </lineage>
</organism>
<dbReference type="InterPro" id="IPR001283">
    <property type="entry name" value="CRISP-related"/>
</dbReference>
<evidence type="ECO:0000313" key="4">
    <source>
        <dbReference type="Proteomes" id="UP000728032"/>
    </source>
</evidence>
<dbReference type="EMBL" id="OC921172">
    <property type="protein sequence ID" value="CAD7653164.1"/>
    <property type="molecule type" value="Genomic_DNA"/>
</dbReference>
<dbReference type="AlphaFoldDB" id="A0A7R9M462"/>
<accession>A0A7R9M462</accession>
<reference evidence="3" key="1">
    <citation type="submission" date="2020-11" db="EMBL/GenBank/DDBJ databases">
        <authorList>
            <person name="Tran Van P."/>
        </authorList>
    </citation>
    <scope>NUCLEOTIDE SEQUENCE</scope>
</reference>
<feature type="domain" description="SCP" evidence="2">
    <location>
        <begin position="166"/>
        <end position="269"/>
    </location>
</feature>
<dbReference type="InterPro" id="IPR034113">
    <property type="entry name" value="SCP_GAPR1-like"/>
</dbReference>
<evidence type="ECO:0000259" key="2">
    <source>
        <dbReference type="SMART" id="SM00198"/>
    </source>
</evidence>
<dbReference type="EMBL" id="CAJPVJ010006347">
    <property type="protein sequence ID" value="CAG2170351.1"/>
    <property type="molecule type" value="Genomic_DNA"/>
</dbReference>
<dbReference type="SUPFAM" id="SSF55797">
    <property type="entry name" value="PR-1-like"/>
    <property type="match status" value="1"/>
</dbReference>
<dbReference type="Gene3D" id="3.40.33.10">
    <property type="entry name" value="CAP"/>
    <property type="match status" value="1"/>
</dbReference>
<feature type="region of interest" description="Disordered" evidence="1">
    <location>
        <begin position="1"/>
        <end position="24"/>
    </location>
</feature>
<dbReference type="InterPro" id="IPR014044">
    <property type="entry name" value="CAP_dom"/>
</dbReference>
<dbReference type="Proteomes" id="UP000728032">
    <property type="component" value="Unassembled WGS sequence"/>
</dbReference>
<keyword evidence="4" id="KW-1185">Reference proteome</keyword>
<dbReference type="PANTHER" id="PTHR10334">
    <property type="entry name" value="CYSTEINE-RICH SECRETORY PROTEIN-RELATED"/>
    <property type="match status" value="1"/>
</dbReference>
<feature type="compositionally biased region" description="Low complexity" evidence="1">
    <location>
        <begin position="103"/>
        <end position="112"/>
    </location>
</feature>
<dbReference type="InterPro" id="IPR035940">
    <property type="entry name" value="CAP_sf"/>
</dbReference>
<evidence type="ECO:0000256" key="1">
    <source>
        <dbReference type="SAM" id="MobiDB-lite"/>
    </source>
</evidence>
<evidence type="ECO:0000313" key="3">
    <source>
        <dbReference type="EMBL" id="CAD7653164.1"/>
    </source>
</evidence>
<feature type="region of interest" description="Disordered" evidence="1">
    <location>
        <begin position="94"/>
        <end position="165"/>
    </location>
</feature>
<dbReference type="CDD" id="cd05382">
    <property type="entry name" value="CAP_GAPR1-like"/>
    <property type="match status" value="1"/>
</dbReference>
<name>A0A7R9M462_9ACAR</name>
<proteinExistence type="predicted"/>
<protein>
    <recommendedName>
        <fullName evidence="2">SCP domain-containing protein</fullName>
    </recommendedName>
</protein>
<dbReference type="SMART" id="SM00198">
    <property type="entry name" value="SCP"/>
    <property type="match status" value="1"/>
</dbReference>
<feature type="compositionally biased region" description="Basic and acidic residues" evidence="1">
    <location>
        <begin position="127"/>
        <end position="145"/>
    </location>
</feature>
<sequence length="269" mass="30245">MFKTKKIDEFGGQTGNDEQSEDVVITEEKIIGDDGVERTIIKKTTTRRTVQTQNVTQGARVTTVKRSVTNSDGQLVTEEFKDFKDLSLGDHKKLPIENRKSRSGSTSSSSSSDDGIKQRIKSFFGGNKDKKDKKEKHTAIKDKSEPSSPTGSAGEPPSHPTDDDKEFAEECLKWHNHYRQKHGVKPLKLSDKLCDYAREWALQIATRDTLEHRPHNTYGENIFMKWSSNPNFKIAGRDPVDNWYAEIKDHTFGREPTSLASGTSTSVLA</sequence>
<dbReference type="OrthoDB" id="6433391at2759"/>
<dbReference type="Pfam" id="PF00188">
    <property type="entry name" value="CAP"/>
    <property type="match status" value="1"/>
</dbReference>